<dbReference type="PANTHER" id="PTHR43793:SF2">
    <property type="entry name" value="BIFUNCTIONAL PROTEIN HLDE"/>
    <property type="match status" value="1"/>
</dbReference>
<gene>
    <name evidence="4" type="ORF">A3H60_02060</name>
</gene>
<dbReference type="PANTHER" id="PTHR43793">
    <property type="entry name" value="FAD SYNTHASE"/>
    <property type="match status" value="1"/>
</dbReference>
<evidence type="ECO:0000313" key="4">
    <source>
        <dbReference type="EMBL" id="OHB10891.1"/>
    </source>
</evidence>
<dbReference type="InterPro" id="IPR014729">
    <property type="entry name" value="Rossmann-like_a/b/a_fold"/>
</dbReference>
<evidence type="ECO:0000256" key="2">
    <source>
        <dbReference type="ARBA" id="ARBA00022695"/>
    </source>
</evidence>
<dbReference type="GO" id="GO:0016779">
    <property type="term" value="F:nucleotidyltransferase activity"/>
    <property type="evidence" value="ECO:0007669"/>
    <property type="project" value="UniProtKB-KW"/>
</dbReference>
<dbReference type="InterPro" id="IPR050385">
    <property type="entry name" value="Archaeal_FAD_synthase"/>
</dbReference>
<dbReference type="STRING" id="1802772.A3H60_02060"/>
<dbReference type="EMBL" id="MHWP01000004">
    <property type="protein sequence ID" value="OHB10891.1"/>
    <property type="molecule type" value="Genomic_DNA"/>
</dbReference>
<protein>
    <recommendedName>
        <fullName evidence="3">Cytidyltransferase-like domain-containing protein</fullName>
    </recommendedName>
</protein>
<accession>A0A1G2UNB3</accession>
<comment type="caution">
    <text evidence="4">The sequence shown here is derived from an EMBL/GenBank/DDBJ whole genome shotgun (WGS) entry which is preliminary data.</text>
</comment>
<dbReference type="Pfam" id="PF01467">
    <property type="entry name" value="CTP_transf_like"/>
    <property type="match status" value="1"/>
</dbReference>
<sequence length="166" mass="18902">MSKLVTIKSLKKEIELLKKENKKIGFCYGVFDLLHPGHAKHLEEAKNLCDVLVVGVTSDTQVKKRRKNPDRPIFDERLRAYLICQLKSVDLVFIRNKDTAVGDIKIIRPDLCIKGEDYIDSKDKYLILEAKAAKSAGGKLVFTKTGKFSKIRTTKIIDKIKKTRTL</sequence>
<dbReference type="SUPFAM" id="SSF52374">
    <property type="entry name" value="Nucleotidylyl transferase"/>
    <property type="match status" value="1"/>
</dbReference>
<organism evidence="4 5">
    <name type="scientific">Candidatus Zambryskibacteria bacterium RIFCSPLOWO2_02_FULL_44_12b</name>
    <dbReference type="NCBI Taxonomy" id="1802772"/>
    <lineage>
        <taxon>Bacteria</taxon>
        <taxon>Candidatus Zambryskiibacteriota</taxon>
    </lineage>
</organism>
<dbReference type="AlphaFoldDB" id="A0A1G2UNB3"/>
<proteinExistence type="predicted"/>
<evidence type="ECO:0000256" key="1">
    <source>
        <dbReference type="ARBA" id="ARBA00022679"/>
    </source>
</evidence>
<dbReference type="Gene3D" id="3.40.50.620">
    <property type="entry name" value="HUPs"/>
    <property type="match status" value="1"/>
</dbReference>
<evidence type="ECO:0000313" key="5">
    <source>
        <dbReference type="Proteomes" id="UP000177202"/>
    </source>
</evidence>
<feature type="domain" description="Cytidyltransferase-like" evidence="3">
    <location>
        <begin position="26"/>
        <end position="158"/>
    </location>
</feature>
<dbReference type="InterPro" id="IPR004821">
    <property type="entry name" value="Cyt_trans-like"/>
</dbReference>
<name>A0A1G2UNB3_9BACT</name>
<dbReference type="Proteomes" id="UP000177202">
    <property type="component" value="Unassembled WGS sequence"/>
</dbReference>
<keyword evidence="2" id="KW-0548">Nucleotidyltransferase</keyword>
<reference evidence="4 5" key="1">
    <citation type="journal article" date="2016" name="Nat. Commun.">
        <title>Thousands of microbial genomes shed light on interconnected biogeochemical processes in an aquifer system.</title>
        <authorList>
            <person name="Anantharaman K."/>
            <person name="Brown C.T."/>
            <person name="Hug L.A."/>
            <person name="Sharon I."/>
            <person name="Castelle C.J."/>
            <person name="Probst A.J."/>
            <person name="Thomas B.C."/>
            <person name="Singh A."/>
            <person name="Wilkins M.J."/>
            <person name="Karaoz U."/>
            <person name="Brodie E.L."/>
            <person name="Williams K.H."/>
            <person name="Hubbard S.S."/>
            <person name="Banfield J.F."/>
        </authorList>
    </citation>
    <scope>NUCLEOTIDE SEQUENCE [LARGE SCALE GENOMIC DNA]</scope>
</reference>
<evidence type="ECO:0000259" key="3">
    <source>
        <dbReference type="Pfam" id="PF01467"/>
    </source>
</evidence>
<dbReference type="NCBIfam" id="TIGR00125">
    <property type="entry name" value="cyt_tran_rel"/>
    <property type="match status" value="1"/>
</dbReference>
<keyword evidence="1" id="KW-0808">Transferase</keyword>